<dbReference type="AlphaFoldDB" id="A0A0V0ILI7"/>
<sequence>MKLENDLKSEIENPADLIIPISGNGSEGFWFRILNESEMHGQSVIIPKNTYKAVIEIYVSSHGYDEFWYTNPPDSYIQMNNLTTKRGHGSYREVLVNIDRILVGSVIPFPVIFTGGINPMYWEPLVSIGAFDLPSYDIDLTPYLGLLLDGQAHFLELGVNDSIPFWLVGANLHLWVDNNCVLPCEVQAKVIDFGTPKFKIERSSSFLGLDGSFEVEIKRKGEISYWVNSTAGNLTTIIKQELKFKNEMNFYLNGTEKKIKQKVEEEIEVSVLSNSGGTISKTKVKRKFPLTITSKTIPSMENDTTLMLSDLDHEWKEKKKLDGGPSISLTNRQQCNGWMVVQGHNVLHGGATTQQTYSYSDETDCYSRTISAANGKLMNDTANILCAAAPLKFGSFSAL</sequence>
<evidence type="ECO:0000259" key="1">
    <source>
        <dbReference type="Pfam" id="PF12222"/>
    </source>
</evidence>
<proteinExistence type="predicted"/>
<dbReference type="InterPro" id="IPR021102">
    <property type="entry name" value="PNGase_A"/>
</dbReference>
<reference evidence="2" key="1">
    <citation type="submission" date="2015-12" db="EMBL/GenBank/DDBJ databases">
        <title>Gene expression during late stages of embryo sac development: a critical building block for successful pollen-pistil interactions.</title>
        <authorList>
            <person name="Liu Y."/>
            <person name="Joly V."/>
            <person name="Sabar M."/>
            <person name="Matton D.P."/>
        </authorList>
    </citation>
    <scope>NUCLEOTIDE SEQUENCE</scope>
</reference>
<dbReference type="Pfam" id="PF25156">
    <property type="entry name" value="PNGase_A_C"/>
    <property type="match status" value="1"/>
</dbReference>
<dbReference type="EMBL" id="GEDG01005701">
    <property type="protein sequence ID" value="JAP32763.1"/>
    <property type="molecule type" value="Transcribed_RNA"/>
</dbReference>
<dbReference type="InterPro" id="IPR056948">
    <property type="entry name" value="PNGaseA_N"/>
</dbReference>
<organism evidence="2">
    <name type="scientific">Solanum chacoense</name>
    <name type="common">Chaco potato</name>
    <dbReference type="NCBI Taxonomy" id="4108"/>
    <lineage>
        <taxon>Eukaryota</taxon>
        <taxon>Viridiplantae</taxon>
        <taxon>Streptophyta</taxon>
        <taxon>Embryophyta</taxon>
        <taxon>Tracheophyta</taxon>
        <taxon>Spermatophyta</taxon>
        <taxon>Magnoliopsida</taxon>
        <taxon>eudicotyledons</taxon>
        <taxon>Gunneridae</taxon>
        <taxon>Pentapetalae</taxon>
        <taxon>asterids</taxon>
        <taxon>lamiids</taxon>
        <taxon>Solanales</taxon>
        <taxon>Solanaceae</taxon>
        <taxon>Solanoideae</taxon>
        <taxon>Solaneae</taxon>
        <taxon>Solanum</taxon>
    </lineage>
</organism>
<dbReference type="Pfam" id="PF12222">
    <property type="entry name" value="PNGaseA"/>
    <property type="match status" value="1"/>
</dbReference>
<accession>A0A0V0ILI7</accession>
<feature type="domain" description="Peptide N-acetyl-beta-D-glucosaminyl asparaginase amidase A N-terminal" evidence="1">
    <location>
        <begin position="11"/>
        <end position="179"/>
    </location>
</feature>
<protein>
    <submittedName>
        <fullName evidence="2">Putative peptide-N4-(N-acetyl-beta-glucosaminyl)asparagine amidase A-like</fullName>
    </submittedName>
</protein>
<dbReference type="PANTHER" id="PTHR31104">
    <property type="entry name" value="PEPTIDE-N4-(N-ACETYL-BETA-GLUCOSAMINYL)ASPARAGINE AMIDASE A PROTEIN"/>
    <property type="match status" value="1"/>
</dbReference>
<evidence type="ECO:0000313" key="2">
    <source>
        <dbReference type="EMBL" id="JAP32763.1"/>
    </source>
</evidence>
<name>A0A0V0ILI7_SOLCH</name>